<dbReference type="EMBL" id="JAPWTK010000017">
    <property type="protein sequence ID" value="KAJ8958434.1"/>
    <property type="molecule type" value="Genomic_DNA"/>
</dbReference>
<organism evidence="1 2">
    <name type="scientific">Aromia moschata</name>
    <dbReference type="NCBI Taxonomy" id="1265417"/>
    <lineage>
        <taxon>Eukaryota</taxon>
        <taxon>Metazoa</taxon>
        <taxon>Ecdysozoa</taxon>
        <taxon>Arthropoda</taxon>
        <taxon>Hexapoda</taxon>
        <taxon>Insecta</taxon>
        <taxon>Pterygota</taxon>
        <taxon>Neoptera</taxon>
        <taxon>Endopterygota</taxon>
        <taxon>Coleoptera</taxon>
        <taxon>Polyphaga</taxon>
        <taxon>Cucujiformia</taxon>
        <taxon>Chrysomeloidea</taxon>
        <taxon>Cerambycidae</taxon>
        <taxon>Cerambycinae</taxon>
        <taxon>Callichromatini</taxon>
        <taxon>Aromia</taxon>
    </lineage>
</organism>
<evidence type="ECO:0000313" key="1">
    <source>
        <dbReference type="EMBL" id="KAJ8958434.1"/>
    </source>
</evidence>
<accession>A0AAV8Z2Q5</accession>
<gene>
    <name evidence="1" type="ORF">NQ318_002220</name>
</gene>
<sequence length="135" mass="15309">MAVRESLILPYGCRVGFRLEYYTSVIIRAPIEFSVLNLSVKYSYYTVCVKPTSASYEKGQTEVRRQIRSNRTRIEGSEGIRPALSPPVLFVINSGPVQDTLLCLVDLILASRQIALHIFSTESVFRQIRIISNRP</sequence>
<protein>
    <submittedName>
        <fullName evidence="1">Uncharacterized protein</fullName>
    </submittedName>
</protein>
<comment type="caution">
    <text evidence="1">The sequence shown here is derived from an EMBL/GenBank/DDBJ whole genome shotgun (WGS) entry which is preliminary data.</text>
</comment>
<evidence type="ECO:0000313" key="2">
    <source>
        <dbReference type="Proteomes" id="UP001162162"/>
    </source>
</evidence>
<dbReference type="Proteomes" id="UP001162162">
    <property type="component" value="Unassembled WGS sequence"/>
</dbReference>
<keyword evidence="2" id="KW-1185">Reference proteome</keyword>
<dbReference type="AlphaFoldDB" id="A0AAV8Z2Q5"/>
<name>A0AAV8Z2Q5_9CUCU</name>
<proteinExistence type="predicted"/>
<reference evidence="1" key="1">
    <citation type="journal article" date="2023" name="Insect Mol. Biol.">
        <title>Genome sequencing provides insights into the evolution of gene families encoding plant cell wall-degrading enzymes in longhorned beetles.</title>
        <authorList>
            <person name="Shin N.R."/>
            <person name="Okamura Y."/>
            <person name="Kirsch R."/>
            <person name="Pauchet Y."/>
        </authorList>
    </citation>
    <scope>NUCLEOTIDE SEQUENCE</scope>
    <source>
        <strain evidence="1">AMC_N1</strain>
    </source>
</reference>